<dbReference type="EMBL" id="OU895877">
    <property type="protein sequence ID" value="CAG9800184.1"/>
    <property type="molecule type" value="Genomic_DNA"/>
</dbReference>
<evidence type="ECO:0000256" key="10">
    <source>
        <dbReference type="ARBA" id="ARBA00023049"/>
    </source>
</evidence>
<gene>
    <name evidence="13" type="ORF">CHIRRI_LOCUS3134</name>
</gene>
<keyword evidence="7" id="KW-0378">Hydrolase</keyword>
<dbReference type="FunFam" id="3.30.830.10:FF:000009">
    <property type="entry name" value="Presequence protease, mitochondrial"/>
    <property type="match status" value="1"/>
</dbReference>
<protein>
    <recommendedName>
        <fullName evidence="4">Presequence protease, mitochondrial</fullName>
    </recommendedName>
</protein>
<comment type="similarity">
    <text evidence="3">Belongs to the peptidase M16 family. PreP subfamily.</text>
</comment>
<keyword evidence="14" id="KW-1185">Reference proteome</keyword>
<evidence type="ECO:0000259" key="12">
    <source>
        <dbReference type="SMART" id="SM01264"/>
    </source>
</evidence>
<dbReference type="Pfam" id="PF08367">
    <property type="entry name" value="M16C_assoc"/>
    <property type="match status" value="1"/>
</dbReference>
<dbReference type="Pfam" id="PF05193">
    <property type="entry name" value="Peptidase_M16_C"/>
    <property type="match status" value="1"/>
</dbReference>
<dbReference type="GO" id="GO:0016485">
    <property type="term" value="P:protein processing"/>
    <property type="evidence" value="ECO:0007669"/>
    <property type="project" value="TreeGrafter"/>
</dbReference>
<name>A0A9N9RNL0_9DIPT</name>
<sequence>MIRNWSISKKVLDAVKKSSWKSRQYATAAQHKIKEHPKYKPENVYTGFLCKKVEYIPEFNMFAIILEHSKTGLQYIHIDRNDSNNLFSINFRTTPFDSTGLPHILEHTVLCGSSSFPVRDPFFKMLNRSLATFMNAMTGPDYTFYPFSSTNEKDYRNLQKVYMDAVFKPNLKYLDFLQEGWRLEHKELDNKNSEYIFKGVVYNEMKGAFAETQQLFGQELFNKLLPEHTYGFVSGGDPKCIPNLTHDDLVNFHKKYYHPSNSRIVSYGNFDLDKNLNYVNEYLKDYDRIDSTYSEVPNQTKWKGPKIAKVKARYDSMGAPYEKQNQIAVGYVMSDITNVYETFLLYVLTELMIKGPNSYFYKSLIEPNISGGYNSITGYDPTTKDTILTIGLQDVDKDDFDKILEIVDTTIDEAIENGFEQKQIDSVLHNLELQTKHQTPKFGLGLLFNLTPILNHNGNIIESLSINKQIKQFKDNIKSNPKYLQEKVQTYFKDNRHKLILTMEPDEMYEKTALEVEKANLESKVKKLTEQDKKRIFEDGQLLASVQKAEEDINCLPCLKIEDIQTPERHSLIFDKVESIPVQICKTDTNGIIYFRGILDTSVLSDDERKLLPLFSELVTQFGTKKYDYREFDTFVSTKTAGLSFNVHLTENVNNNQEYEIGLQFGSYALKQNSEDMFNIFTDLLTSVEFNDISRFEMLLENYLSSLSVGIAQSGHLYAIQNASGLVTEASKLREEMNGIEQLIHIKKMLQSKSSEEILADIKGIHEKILNKRPVRCALNVSENDADESVKQIGKFLNALKLDKSDIHWNNSNLLASSSRHNVMNIPVNFCAKAMNAVPYSHEDYAKLRLTARILSSKFLLPTIREQNGAYGAGSKVGLDGIFSFFSYRDPNSVKTLDTFDESFNWISSNIDKVINDQALFEAKLGVLQQLDAPISAMDKGMEQFKFGVTHEMFAEHRASILNTNVKDIKNVAEKYLSDDKKTVVGRSVIGPKNEGLSGQNWIVIDQENN</sequence>
<dbReference type="PANTHER" id="PTHR43016">
    <property type="entry name" value="PRESEQUENCE PROTEASE"/>
    <property type="match status" value="1"/>
</dbReference>
<keyword evidence="8" id="KW-0862">Zinc</keyword>
<keyword evidence="9" id="KW-0809">Transit peptide</keyword>
<dbReference type="AlphaFoldDB" id="A0A9N9RNL0"/>
<feature type="domain" description="Peptidase M16C associated" evidence="12">
    <location>
        <begin position="503"/>
        <end position="749"/>
    </location>
</feature>
<evidence type="ECO:0000256" key="3">
    <source>
        <dbReference type="ARBA" id="ARBA00007575"/>
    </source>
</evidence>
<proteinExistence type="inferred from homology"/>
<evidence type="ECO:0000256" key="5">
    <source>
        <dbReference type="ARBA" id="ARBA00022670"/>
    </source>
</evidence>
<dbReference type="SMART" id="SM01264">
    <property type="entry name" value="M16C_associated"/>
    <property type="match status" value="1"/>
</dbReference>
<dbReference type="FunFam" id="3.30.830.10:FF:000011">
    <property type="entry name" value="Presequence protease, mitochondrial"/>
    <property type="match status" value="1"/>
</dbReference>
<evidence type="ECO:0000313" key="14">
    <source>
        <dbReference type="Proteomes" id="UP001153620"/>
    </source>
</evidence>
<comment type="subcellular location">
    <subcellularLocation>
        <location evidence="2">Mitochondrion</location>
    </subcellularLocation>
</comment>
<dbReference type="OrthoDB" id="10250783at2759"/>
<keyword evidence="5" id="KW-0645">Protease</keyword>
<dbReference type="InterPro" id="IPR011249">
    <property type="entry name" value="Metalloenz_LuxS/M16"/>
</dbReference>
<keyword evidence="6" id="KW-0479">Metal-binding</keyword>
<reference evidence="13" key="1">
    <citation type="submission" date="2022-01" db="EMBL/GenBank/DDBJ databases">
        <authorList>
            <person name="King R."/>
        </authorList>
    </citation>
    <scope>NUCLEOTIDE SEQUENCE</scope>
</reference>
<keyword evidence="10" id="KW-0482">Metalloprotease</keyword>
<dbReference type="Gene3D" id="3.30.830.10">
    <property type="entry name" value="Metalloenzyme, LuxS/M16 peptidase-like"/>
    <property type="match status" value="4"/>
</dbReference>
<dbReference type="GO" id="GO:0004222">
    <property type="term" value="F:metalloendopeptidase activity"/>
    <property type="evidence" value="ECO:0007669"/>
    <property type="project" value="TreeGrafter"/>
</dbReference>
<accession>A0A9N9RNL0</accession>
<dbReference type="SUPFAM" id="SSF63411">
    <property type="entry name" value="LuxS/MPP-like metallohydrolase"/>
    <property type="match status" value="4"/>
</dbReference>
<dbReference type="InterPro" id="IPR013578">
    <property type="entry name" value="Peptidase_M16C_assoc"/>
</dbReference>
<comment type="cofactor">
    <cofactor evidence="1">
        <name>Zn(2+)</name>
        <dbReference type="ChEBI" id="CHEBI:29105"/>
    </cofactor>
</comment>
<evidence type="ECO:0000256" key="9">
    <source>
        <dbReference type="ARBA" id="ARBA00022946"/>
    </source>
</evidence>
<dbReference type="FunFam" id="3.30.830.10:FF:000013">
    <property type="entry name" value="Mitochondrial presequence protease"/>
    <property type="match status" value="1"/>
</dbReference>
<dbReference type="InterPro" id="IPR007863">
    <property type="entry name" value="Peptidase_M16_C"/>
</dbReference>
<evidence type="ECO:0000256" key="8">
    <source>
        <dbReference type="ARBA" id="ARBA00022833"/>
    </source>
</evidence>
<dbReference type="Proteomes" id="UP001153620">
    <property type="component" value="Chromosome 1"/>
</dbReference>
<dbReference type="PANTHER" id="PTHR43016:SF13">
    <property type="entry name" value="PRESEQUENCE PROTEASE, MITOCHONDRIAL"/>
    <property type="match status" value="1"/>
</dbReference>
<evidence type="ECO:0000256" key="6">
    <source>
        <dbReference type="ARBA" id="ARBA00022723"/>
    </source>
</evidence>
<evidence type="ECO:0000256" key="2">
    <source>
        <dbReference type="ARBA" id="ARBA00004173"/>
    </source>
</evidence>
<keyword evidence="11" id="KW-0496">Mitochondrion</keyword>
<organism evidence="13 14">
    <name type="scientific">Chironomus riparius</name>
    <dbReference type="NCBI Taxonomy" id="315576"/>
    <lineage>
        <taxon>Eukaryota</taxon>
        <taxon>Metazoa</taxon>
        <taxon>Ecdysozoa</taxon>
        <taxon>Arthropoda</taxon>
        <taxon>Hexapoda</taxon>
        <taxon>Insecta</taxon>
        <taxon>Pterygota</taxon>
        <taxon>Neoptera</taxon>
        <taxon>Endopterygota</taxon>
        <taxon>Diptera</taxon>
        <taxon>Nematocera</taxon>
        <taxon>Chironomoidea</taxon>
        <taxon>Chironomidae</taxon>
        <taxon>Chironominae</taxon>
        <taxon>Chironomus</taxon>
    </lineage>
</organism>
<evidence type="ECO:0000256" key="11">
    <source>
        <dbReference type="ARBA" id="ARBA00023128"/>
    </source>
</evidence>
<dbReference type="Pfam" id="PF22516">
    <property type="entry name" value="PreP_C"/>
    <property type="match status" value="1"/>
</dbReference>
<evidence type="ECO:0000256" key="1">
    <source>
        <dbReference type="ARBA" id="ARBA00001947"/>
    </source>
</evidence>
<evidence type="ECO:0000256" key="4">
    <source>
        <dbReference type="ARBA" id="ARBA00020167"/>
    </source>
</evidence>
<evidence type="ECO:0000256" key="7">
    <source>
        <dbReference type="ARBA" id="ARBA00022801"/>
    </source>
</evidence>
<dbReference type="GO" id="GO:0005759">
    <property type="term" value="C:mitochondrial matrix"/>
    <property type="evidence" value="ECO:0007669"/>
    <property type="project" value="TreeGrafter"/>
</dbReference>
<reference evidence="13" key="2">
    <citation type="submission" date="2022-10" db="EMBL/GenBank/DDBJ databases">
        <authorList>
            <consortium name="ENA_rothamsted_submissions"/>
            <consortium name="culmorum"/>
            <person name="King R."/>
        </authorList>
    </citation>
    <scope>NUCLEOTIDE SEQUENCE</scope>
</reference>
<dbReference type="GO" id="GO:0046872">
    <property type="term" value="F:metal ion binding"/>
    <property type="evidence" value="ECO:0007669"/>
    <property type="project" value="UniProtKB-KW"/>
</dbReference>
<dbReference type="InterPro" id="IPR055130">
    <property type="entry name" value="PreP_C"/>
</dbReference>
<evidence type="ECO:0000313" key="13">
    <source>
        <dbReference type="EMBL" id="CAG9800184.1"/>
    </source>
</evidence>